<dbReference type="KEGG" id="mei:Msip34_2037"/>
<dbReference type="EMBL" id="CP001674">
    <property type="protein sequence ID" value="ACT51279.1"/>
    <property type="molecule type" value="Genomic_DNA"/>
</dbReference>
<evidence type="ECO:0000256" key="1">
    <source>
        <dbReference type="SAM" id="Phobius"/>
    </source>
</evidence>
<name>C6X7V2_METGS</name>
<sequence length="79" mass="9416">MTNSYLDTRNIILLASVIIISLLIYRICEFKLTPYINERKTCYENYDFKDDKKNLLFCIENINKKESLDIVNDFKKGNK</sequence>
<dbReference type="STRING" id="582744.Msip34_2037"/>
<protein>
    <submittedName>
        <fullName evidence="2">Uncharacterized protein</fullName>
    </submittedName>
</protein>
<evidence type="ECO:0000313" key="2">
    <source>
        <dbReference type="EMBL" id="ACT51279.1"/>
    </source>
</evidence>
<dbReference type="Proteomes" id="UP000002743">
    <property type="component" value="Chromosome"/>
</dbReference>
<keyword evidence="1" id="KW-1133">Transmembrane helix</keyword>
<reference evidence="3" key="1">
    <citation type="submission" date="2009-07" db="EMBL/GenBank/DDBJ databases">
        <title>Complete sequence of chromosome of Methylovorus sp. SIP3-4.</title>
        <authorList>
            <person name="Lucas S."/>
            <person name="Copeland A."/>
            <person name="Lapidus A."/>
            <person name="Glavina del Rio T."/>
            <person name="Tice H."/>
            <person name="Bruce D."/>
            <person name="Goodwin L."/>
            <person name="Pitluck S."/>
            <person name="Clum A."/>
            <person name="Larimer F."/>
            <person name="Land M."/>
            <person name="Hauser L."/>
            <person name="Kyrpides N."/>
            <person name="Mikhailova N."/>
            <person name="Kayluzhnaya M."/>
            <person name="Chistoserdova L."/>
        </authorList>
    </citation>
    <scope>NUCLEOTIDE SEQUENCE [LARGE SCALE GENOMIC DNA]</scope>
    <source>
        <strain evidence="3">SIP3-4</strain>
    </source>
</reference>
<keyword evidence="1" id="KW-0812">Transmembrane</keyword>
<reference evidence="2 3" key="2">
    <citation type="journal article" date="2011" name="J. Bacteriol.">
        <title>Genomes of three methylotrophs from a single niche uncover genetic and metabolic divergence of Methylophilaceae.</title>
        <authorList>
            <person name="Lapidus A."/>
            <person name="Clum A."/>
            <person name="Labutti K."/>
            <person name="Kaluzhnaya M.G."/>
            <person name="Lim S."/>
            <person name="Beck D.A."/>
            <person name="Glavina Del Rio T."/>
            <person name="Nolan M."/>
            <person name="Mavromatis K."/>
            <person name="Huntemann M."/>
            <person name="Lucas S."/>
            <person name="Lidstrom M.E."/>
            <person name="Ivanova N."/>
            <person name="Chistoserdova L."/>
        </authorList>
    </citation>
    <scope>NUCLEOTIDE SEQUENCE [LARGE SCALE GENOMIC DNA]</scope>
    <source>
        <strain evidence="2 3">SIP3-4</strain>
    </source>
</reference>
<feature type="transmembrane region" description="Helical" evidence="1">
    <location>
        <begin position="12"/>
        <end position="28"/>
    </location>
</feature>
<proteinExistence type="predicted"/>
<dbReference type="AlphaFoldDB" id="C6X7V2"/>
<keyword evidence="1" id="KW-0472">Membrane</keyword>
<evidence type="ECO:0000313" key="3">
    <source>
        <dbReference type="Proteomes" id="UP000002743"/>
    </source>
</evidence>
<organism evidence="2 3">
    <name type="scientific">Methylovorus glucosotrophus (strain SIP3-4)</name>
    <dbReference type="NCBI Taxonomy" id="582744"/>
    <lineage>
        <taxon>Bacteria</taxon>
        <taxon>Pseudomonadati</taxon>
        <taxon>Pseudomonadota</taxon>
        <taxon>Betaproteobacteria</taxon>
        <taxon>Nitrosomonadales</taxon>
        <taxon>Methylophilaceae</taxon>
        <taxon>Methylovorus</taxon>
    </lineage>
</organism>
<dbReference type="HOGENOM" id="CLU_2601996_0_0_4"/>
<keyword evidence="3" id="KW-1185">Reference proteome</keyword>
<gene>
    <name evidence="2" type="ordered locus">Msip34_2037</name>
</gene>
<accession>C6X7V2</accession>